<keyword evidence="3" id="KW-0540">Nuclease</keyword>
<evidence type="ECO:0000256" key="1">
    <source>
        <dbReference type="ARBA" id="ARBA00022679"/>
    </source>
</evidence>
<dbReference type="Proteomes" id="UP000796761">
    <property type="component" value="Unassembled WGS sequence"/>
</dbReference>
<dbReference type="PANTHER" id="PTHR41694">
    <property type="entry name" value="ENDOGENOUS RETROVIRUS GROUP K MEMBER POL PROTEIN"/>
    <property type="match status" value="1"/>
</dbReference>
<evidence type="ECO:0000313" key="9">
    <source>
        <dbReference type="Proteomes" id="UP000796761"/>
    </source>
</evidence>
<dbReference type="GO" id="GO:0004519">
    <property type="term" value="F:endonuclease activity"/>
    <property type="evidence" value="ECO:0007669"/>
    <property type="project" value="UniProtKB-KW"/>
</dbReference>
<protein>
    <recommendedName>
        <fullName evidence="7">Integrase catalytic domain-containing protein</fullName>
    </recommendedName>
</protein>
<sequence>MPTMHAGVNPSGLSSCEVWQTDVTHVSQFGRLKYVHVSVDTFSGAIYASVHSGEKSGEAVKHLFQAFPFMGIPRTLKTDNSPRYKSKEFCSFLQQWGVEHKTGIPHSPTGQAIMERTHQNLKSPQPANSNFKDGATIGSVSQGIVYIKFS</sequence>
<evidence type="ECO:0000256" key="6">
    <source>
        <dbReference type="ARBA" id="ARBA00022918"/>
    </source>
</evidence>
<reference evidence="8" key="1">
    <citation type="submission" date="2019-04" db="EMBL/GenBank/DDBJ databases">
        <title>Genome assembly of Zosterops borbonicus 15179.</title>
        <authorList>
            <person name="Leroy T."/>
            <person name="Anselmetti Y."/>
            <person name="Tilak M.-K."/>
            <person name="Nabholz B."/>
        </authorList>
    </citation>
    <scope>NUCLEOTIDE SEQUENCE</scope>
    <source>
        <strain evidence="8">HGM_15179</strain>
        <tissue evidence="8">Muscle</tissue>
    </source>
</reference>
<accession>A0A8K1GJV0</accession>
<keyword evidence="4" id="KW-0255">Endonuclease</keyword>
<dbReference type="GO" id="GO:0016787">
    <property type="term" value="F:hydrolase activity"/>
    <property type="evidence" value="ECO:0007669"/>
    <property type="project" value="UniProtKB-KW"/>
</dbReference>
<evidence type="ECO:0000256" key="5">
    <source>
        <dbReference type="ARBA" id="ARBA00022801"/>
    </source>
</evidence>
<keyword evidence="1" id="KW-0808">Transferase</keyword>
<gene>
    <name evidence="8" type="ORF">HGM15179_007759</name>
</gene>
<evidence type="ECO:0000256" key="4">
    <source>
        <dbReference type="ARBA" id="ARBA00022759"/>
    </source>
</evidence>
<evidence type="ECO:0000313" key="8">
    <source>
        <dbReference type="EMBL" id="TRZ19342.1"/>
    </source>
</evidence>
<evidence type="ECO:0000256" key="3">
    <source>
        <dbReference type="ARBA" id="ARBA00022722"/>
    </source>
</evidence>
<organism evidence="8 9">
    <name type="scientific">Zosterops borbonicus</name>
    <dbReference type="NCBI Taxonomy" id="364589"/>
    <lineage>
        <taxon>Eukaryota</taxon>
        <taxon>Metazoa</taxon>
        <taxon>Chordata</taxon>
        <taxon>Craniata</taxon>
        <taxon>Vertebrata</taxon>
        <taxon>Euteleostomi</taxon>
        <taxon>Archelosauria</taxon>
        <taxon>Archosauria</taxon>
        <taxon>Dinosauria</taxon>
        <taxon>Saurischia</taxon>
        <taxon>Theropoda</taxon>
        <taxon>Coelurosauria</taxon>
        <taxon>Aves</taxon>
        <taxon>Neognathae</taxon>
        <taxon>Neoaves</taxon>
        <taxon>Telluraves</taxon>
        <taxon>Australaves</taxon>
        <taxon>Passeriformes</taxon>
        <taxon>Sylvioidea</taxon>
        <taxon>Zosteropidae</taxon>
        <taxon>Zosterops</taxon>
    </lineage>
</organism>
<dbReference type="SUPFAM" id="SSF53098">
    <property type="entry name" value="Ribonuclease H-like"/>
    <property type="match status" value="1"/>
</dbReference>
<dbReference type="PANTHER" id="PTHR41694:SF3">
    <property type="entry name" value="RNA-DIRECTED DNA POLYMERASE-RELATED"/>
    <property type="match status" value="1"/>
</dbReference>
<dbReference type="InterPro" id="IPR001584">
    <property type="entry name" value="Integrase_cat-core"/>
</dbReference>
<dbReference type="Gene3D" id="3.30.420.10">
    <property type="entry name" value="Ribonuclease H-like superfamily/Ribonuclease H"/>
    <property type="match status" value="1"/>
</dbReference>
<dbReference type="GO" id="GO:0035613">
    <property type="term" value="F:RNA stem-loop binding"/>
    <property type="evidence" value="ECO:0007669"/>
    <property type="project" value="TreeGrafter"/>
</dbReference>
<comment type="caution">
    <text evidence="8">The sequence shown here is derived from an EMBL/GenBank/DDBJ whole genome shotgun (WGS) entry which is preliminary data.</text>
</comment>
<dbReference type="EMBL" id="SWJQ01000189">
    <property type="protein sequence ID" value="TRZ19342.1"/>
    <property type="molecule type" value="Genomic_DNA"/>
</dbReference>
<dbReference type="PROSITE" id="PS50994">
    <property type="entry name" value="INTEGRASE"/>
    <property type="match status" value="1"/>
</dbReference>
<dbReference type="InterPro" id="IPR012337">
    <property type="entry name" value="RNaseH-like_sf"/>
</dbReference>
<dbReference type="OrthoDB" id="9359997at2759"/>
<dbReference type="InterPro" id="IPR036397">
    <property type="entry name" value="RNaseH_sf"/>
</dbReference>
<name>A0A8K1GJV0_9PASS</name>
<keyword evidence="9" id="KW-1185">Reference proteome</keyword>
<dbReference type="AlphaFoldDB" id="A0A8K1GJV0"/>
<evidence type="ECO:0000259" key="7">
    <source>
        <dbReference type="PROSITE" id="PS50994"/>
    </source>
</evidence>
<dbReference type="GO" id="GO:0015074">
    <property type="term" value="P:DNA integration"/>
    <property type="evidence" value="ECO:0007669"/>
    <property type="project" value="InterPro"/>
</dbReference>
<keyword evidence="5" id="KW-0378">Hydrolase</keyword>
<evidence type="ECO:0000256" key="2">
    <source>
        <dbReference type="ARBA" id="ARBA00022695"/>
    </source>
</evidence>
<keyword evidence="6" id="KW-0695">RNA-directed DNA polymerase</keyword>
<keyword evidence="2" id="KW-0548">Nucleotidyltransferase</keyword>
<dbReference type="GO" id="GO:0003964">
    <property type="term" value="F:RNA-directed DNA polymerase activity"/>
    <property type="evidence" value="ECO:0007669"/>
    <property type="project" value="UniProtKB-KW"/>
</dbReference>
<feature type="domain" description="Integrase catalytic" evidence="7">
    <location>
        <begin position="6"/>
        <end position="150"/>
    </location>
</feature>
<dbReference type="Pfam" id="PF00665">
    <property type="entry name" value="rve"/>
    <property type="match status" value="1"/>
</dbReference>
<proteinExistence type="predicted"/>